<comment type="catalytic activity">
    <reaction evidence="1">
        <text>[E2 ubiquitin-conjugating enzyme]-S-ubiquitinyl-L-cysteine + [acceptor protein]-L-lysine = [E2 ubiquitin-conjugating enzyme]-L-cysteine + [acceptor protein]-N(6)-ubiquitinyl-L-lysine.</text>
        <dbReference type="EC" id="2.3.2.31"/>
    </reaction>
</comment>
<dbReference type="InterPro" id="IPR001841">
    <property type="entry name" value="Znf_RING"/>
</dbReference>
<feature type="domain" description="RRM" evidence="13">
    <location>
        <begin position="479"/>
        <end position="576"/>
    </location>
</feature>
<feature type="region of interest" description="Disordered" evidence="11">
    <location>
        <begin position="1"/>
        <end position="50"/>
    </location>
</feature>
<evidence type="ECO:0000259" key="12">
    <source>
        <dbReference type="PROSITE" id="PS50089"/>
    </source>
</evidence>
<dbReference type="OrthoDB" id="10009520at2759"/>
<evidence type="ECO:0000256" key="4">
    <source>
        <dbReference type="ARBA" id="ARBA00022723"/>
    </source>
</evidence>
<evidence type="ECO:0000256" key="5">
    <source>
        <dbReference type="ARBA" id="ARBA00022737"/>
    </source>
</evidence>
<dbReference type="InterPro" id="IPR000571">
    <property type="entry name" value="Znf_CCCH"/>
</dbReference>
<dbReference type="EMBL" id="JABCKI010000317">
    <property type="protein sequence ID" value="KAG5651015.1"/>
    <property type="molecule type" value="Genomic_DNA"/>
</dbReference>
<evidence type="ECO:0000259" key="13">
    <source>
        <dbReference type="PROSITE" id="PS50102"/>
    </source>
</evidence>
<feature type="domain" description="C3H1-type" evidence="14">
    <location>
        <begin position="224"/>
        <end position="251"/>
    </location>
</feature>
<dbReference type="Pfam" id="PF13923">
    <property type="entry name" value="zf-C3HC4_2"/>
    <property type="match status" value="1"/>
</dbReference>
<evidence type="ECO:0000256" key="11">
    <source>
        <dbReference type="SAM" id="MobiDB-lite"/>
    </source>
</evidence>
<keyword evidence="5" id="KW-0677">Repeat</keyword>
<protein>
    <recommendedName>
        <fullName evidence="2">RBR-type E3 ubiquitin transferase</fullName>
        <ecNumber evidence="2">2.3.2.31</ecNumber>
    </recommendedName>
</protein>
<name>A0A9P7KJS5_9AGAR</name>
<evidence type="ECO:0000256" key="2">
    <source>
        <dbReference type="ARBA" id="ARBA00012251"/>
    </source>
</evidence>
<feature type="domain" description="C3H1-type" evidence="14">
    <location>
        <begin position="373"/>
        <end position="400"/>
    </location>
</feature>
<evidence type="ECO:0000313" key="16">
    <source>
        <dbReference type="EMBL" id="KAG5651015.1"/>
    </source>
</evidence>
<keyword evidence="7" id="KW-0833">Ubl conjugation pathway</keyword>
<dbReference type="PROSITE" id="PS50102">
    <property type="entry name" value="RRM"/>
    <property type="match status" value="1"/>
</dbReference>
<evidence type="ECO:0000256" key="6">
    <source>
        <dbReference type="ARBA" id="ARBA00022771"/>
    </source>
</evidence>
<dbReference type="InterPro" id="IPR013083">
    <property type="entry name" value="Znf_RING/FYVE/PHD"/>
</dbReference>
<reference evidence="16" key="1">
    <citation type="submission" date="2021-02" db="EMBL/GenBank/DDBJ databases">
        <authorList>
            <person name="Nieuwenhuis M."/>
            <person name="Van De Peppel L.J.J."/>
        </authorList>
    </citation>
    <scope>NUCLEOTIDE SEQUENCE</scope>
    <source>
        <strain evidence="16">D49</strain>
    </source>
</reference>
<dbReference type="Proteomes" id="UP000717328">
    <property type="component" value="Unassembled WGS sequence"/>
</dbReference>
<dbReference type="AlphaFoldDB" id="A0A9P7KJS5"/>
<evidence type="ECO:0000313" key="17">
    <source>
        <dbReference type="Proteomes" id="UP000717328"/>
    </source>
</evidence>
<dbReference type="EC" id="2.3.2.31" evidence="2"/>
<dbReference type="GO" id="GO:0016567">
    <property type="term" value="P:protein ubiquitination"/>
    <property type="evidence" value="ECO:0007669"/>
    <property type="project" value="InterPro"/>
</dbReference>
<feature type="region of interest" description="Disordered" evidence="11">
    <location>
        <begin position="109"/>
        <end position="150"/>
    </location>
</feature>
<dbReference type="InterPro" id="IPR002867">
    <property type="entry name" value="IBR_dom"/>
</dbReference>
<sequence length="1148" mass="129100">MPGAHTMNPVGPAQHNTTPRTVDDLGRLSPTRLNHFEHQPLLPGERGFSTGEATQNELQTVDSRQCVTGSIAKRLISDDARSNPSIAYRKLPDYIPSSTLRYDPGRGILSYTESDSGQTSDSSQYYTATSSPSASESSLPPASKDIEAARTGPPLSKNYLCRDWLMRLCFRGYRCTYLHGDLKYDPPPFEIRFTKDNSPPILERPETVEVGTPVQNIEKKYLPPKSAHFCREWLVNRCFHGAECPYFHGDVDYDPPVKGIHPPPRYPFTCKAWKNRQCFLGYACNFVHEDLEYDDPDQEPPKLPQDVVDGGRELRGLVIPTGIPAGQDQYSPYHIPDVPTSACDGNKGGRTAIEATLIDEGVNDPPVGMRPPPKSSETCIQWLRGRCQARYKCKYRHDDLIYDSLEDDRHVADNAPPSHPTHDNVRPNPTRLQDPKPNTSFAQLPMETRVWTVKVHDHNKVKIGPGFDIQGLQTGFETPWIYLGKIPSHVTTDEINRLLRPFGEILDIKIPAQTNNPSMLVRAKFSSSEAARRASTSLNSTQAFGCKISARLPIHSVSHNDSLLENTSVRIKWEAPSKVAYCGYSTRERANEAIAASRKPFRDRFLHSTIHVGLPVVGVVTVRFRGVPLDVTTEDMAWFAKPDDVVWARPNYLNLDYAAKSIKRILEEDTELVNFVVLPPPYKGGGLVQAWASFNTPTEARTACGRLNGRKPVFTGKTRIHAQYIQSLTFTVAPTTFDKISSDIDTLSRTAYYTHRADVSIIRRPPPQAMLIKVSGDDLKAVGRIKLELENILNWETVRHGANVAWDPFFAHPAGQSFLQAIEQETPAVTIRVDITRRSISLLGCSQPRTQVRNRILDKVDQLRAQKIHTIPIEWWLLGIFINNDLGQLQTQLGRENVDLDLQNRRLIIRGSETRHQMARDAVAHARQAHRHPAPRRNIVECPVCFDEVTDRITLPCGHAWCRACLSRYLISSIDNKYFPLTCLGNNAKCSEHIPLQIARMLLTASEFDTIVDAAFAAHIQSHADEFHYCPTPDCMQIYRPAPRDTVLQCPSCLLRICPSCHVEAHDGFSCPDPEVDNNLFREWMRRNDVKPCPGCNIPIERAEGCNHMTCTQCKTHICWVCLQTFPKGDGIYDHMRAKHGGIGLLDD</sequence>
<evidence type="ECO:0000256" key="3">
    <source>
        <dbReference type="ARBA" id="ARBA00022679"/>
    </source>
</evidence>
<dbReference type="Pfam" id="PF01485">
    <property type="entry name" value="IBR"/>
    <property type="match status" value="1"/>
</dbReference>
<evidence type="ECO:0000256" key="10">
    <source>
        <dbReference type="PROSITE-ProRule" id="PRU00723"/>
    </source>
</evidence>
<dbReference type="InterPro" id="IPR000504">
    <property type="entry name" value="RRM_dom"/>
</dbReference>
<dbReference type="SUPFAM" id="SSF54928">
    <property type="entry name" value="RNA-binding domain, RBD"/>
    <property type="match status" value="1"/>
</dbReference>
<dbReference type="PROSITE" id="PS51873">
    <property type="entry name" value="TRIAD"/>
    <property type="match status" value="1"/>
</dbReference>
<dbReference type="InterPro" id="IPR044066">
    <property type="entry name" value="TRIAD_supradom"/>
</dbReference>
<dbReference type="InterPro" id="IPR031127">
    <property type="entry name" value="E3_UB_ligase_RBR"/>
</dbReference>
<gene>
    <name evidence="16" type="ORF">H0H81_010233</name>
</gene>
<dbReference type="PROSITE" id="PS00028">
    <property type="entry name" value="ZINC_FINGER_C2H2_1"/>
    <property type="match status" value="1"/>
</dbReference>
<dbReference type="Pfam" id="PF00076">
    <property type="entry name" value="RRM_1"/>
    <property type="match status" value="1"/>
</dbReference>
<dbReference type="GO" id="GO:0003723">
    <property type="term" value="F:RNA binding"/>
    <property type="evidence" value="ECO:0007669"/>
    <property type="project" value="UniProtKB-UniRule"/>
</dbReference>
<evidence type="ECO:0000256" key="8">
    <source>
        <dbReference type="ARBA" id="ARBA00022833"/>
    </source>
</evidence>
<dbReference type="SMART" id="SM00184">
    <property type="entry name" value="RING"/>
    <property type="match status" value="2"/>
</dbReference>
<dbReference type="Gene3D" id="3.30.70.330">
    <property type="match status" value="1"/>
</dbReference>
<feature type="region of interest" description="Disordered" evidence="11">
    <location>
        <begin position="410"/>
        <end position="440"/>
    </location>
</feature>
<feature type="zinc finger region" description="C3H1-type" evidence="10">
    <location>
        <begin position="155"/>
        <end position="182"/>
    </location>
</feature>
<keyword evidence="3" id="KW-0808">Transferase</keyword>
<dbReference type="GO" id="GO:0008270">
    <property type="term" value="F:zinc ion binding"/>
    <property type="evidence" value="ECO:0007669"/>
    <property type="project" value="UniProtKB-KW"/>
</dbReference>
<keyword evidence="9" id="KW-0694">RNA-binding</keyword>
<feature type="zinc finger region" description="C3H1-type" evidence="10">
    <location>
        <begin position="224"/>
        <end position="251"/>
    </location>
</feature>
<organism evidence="16 17">
    <name type="scientific">Sphagnurus paluster</name>
    <dbReference type="NCBI Taxonomy" id="117069"/>
    <lineage>
        <taxon>Eukaryota</taxon>
        <taxon>Fungi</taxon>
        <taxon>Dikarya</taxon>
        <taxon>Basidiomycota</taxon>
        <taxon>Agaricomycotina</taxon>
        <taxon>Agaricomycetes</taxon>
        <taxon>Agaricomycetidae</taxon>
        <taxon>Agaricales</taxon>
        <taxon>Tricholomatineae</taxon>
        <taxon>Lyophyllaceae</taxon>
        <taxon>Sphagnurus</taxon>
    </lineage>
</organism>
<reference evidence="16" key="2">
    <citation type="submission" date="2021-10" db="EMBL/GenBank/DDBJ databases">
        <title>Phylogenomics reveals ancestral predisposition of the termite-cultivated fungus Termitomyces towards a domesticated lifestyle.</title>
        <authorList>
            <person name="Auxier B."/>
            <person name="Grum-Grzhimaylo A."/>
            <person name="Cardenas M.E."/>
            <person name="Lodge J.D."/>
            <person name="Laessoe T."/>
            <person name="Pedersen O."/>
            <person name="Smith M.E."/>
            <person name="Kuyper T.W."/>
            <person name="Franco-Molano E.A."/>
            <person name="Baroni T.J."/>
            <person name="Aanen D.K."/>
        </authorList>
    </citation>
    <scope>NUCLEOTIDE SEQUENCE</scope>
    <source>
        <strain evidence="16">D49</strain>
    </source>
</reference>
<feature type="zinc finger region" description="C3H1-type" evidence="10">
    <location>
        <begin position="373"/>
        <end position="400"/>
    </location>
</feature>
<keyword evidence="8 10" id="KW-0862">Zinc</keyword>
<dbReference type="InterPro" id="IPR013087">
    <property type="entry name" value="Znf_C2H2_type"/>
</dbReference>
<feature type="compositionally biased region" description="Polar residues" evidence="11">
    <location>
        <begin position="111"/>
        <end position="121"/>
    </location>
</feature>
<dbReference type="SMART" id="SM00647">
    <property type="entry name" value="IBR"/>
    <property type="match status" value="2"/>
</dbReference>
<dbReference type="SMART" id="SM00356">
    <property type="entry name" value="ZnF_C3H1"/>
    <property type="match status" value="4"/>
</dbReference>
<dbReference type="Gene3D" id="4.10.1000.10">
    <property type="entry name" value="Zinc finger, CCCH-type"/>
    <property type="match status" value="1"/>
</dbReference>
<proteinExistence type="predicted"/>
<evidence type="ECO:0000259" key="15">
    <source>
        <dbReference type="PROSITE" id="PS51873"/>
    </source>
</evidence>
<dbReference type="Gene3D" id="3.30.40.10">
    <property type="entry name" value="Zinc/RING finger domain, C3HC4 (zinc finger)"/>
    <property type="match status" value="1"/>
</dbReference>
<dbReference type="SUPFAM" id="SSF57850">
    <property type="entry name" value="RING/U-box"/>
    <property type="match status" value="2"/>
</dbReference>
<dbReference type="PROSITE" id="PS50089">
    <property type="entry name" value="ZF_RING_2"/>
    <property type="match status" value="1"/>
</dbReference>
<dbReference type="PROSITE" id="PS50103">
    <property type="entry name" value="ZF_C3H1"/>
    <property type="match status" value="4"/>
</dbReference>
<feature type="domain" description="C3H1-type" evidence="14">
    <location>
        <begin position="155"/>
        <end position="182"/>
    </location>
</feature>
<dbReference type="CDD" id="cd20335">
    <property type="entry name" value="BRcat_RBR"/>
    <property type="match status" value="1"/>
</dbReference>
<feature type="domain" description="RING-type" evidence="15">
    <location>
        <begin position="938"/>
        <end position="1146"/>
    </location>
</feature>
<dbReference type="GO" id="GO:0061630">
    <property type="term" value="F:ubiquitin protein ligase activity"/>
    <property type="evidence" value="ECO:0007669"/>
    <property type="project" value="UniProtKB-EC"/>
</dbReference>
<dbReference type="Pfam" id="PF22191">
    <property type="entry name" value="IBR_1"/>
    <property type="match status" value="1"/>
</dbReference>
<feature type="compositionally biased region" description="Low complexity" evidence="11">
    <location>
        <begin position="122"/>
        <end position="143"/>
    </location>
</feature>
<dbReference type="CDD" id="cd22585">
    <property type="entry name" value="Rcat_RBR_DEAH12-like"/>
    <property type="match status" value="1"/>
</dbReference>
<dbReference type="CDD" id="cd00590">
    <property type="entry name" value="RRM_SF"/>
    <property type="match status" value="1"/>
</dbReference>
<evidence type="ECO:0000256" key="7">
    <source>
        <dbReference type="ARBA" id="ARBA00022786"/>
    </source>
</evidence>
<dbReference type="InterPro" id="IPR012677">
    <property type="entry name" value="Nucleotide-bd_a/b_plait_sf"/>
</dbReference>
<keyword evidence="17" id="KW-1185">Reference proteome</keyword>
<evidence type="ECO:0000259" key="14">
    <source>
        <dbReference type="PROSITE" id="PS50103"/>
    </source>
</evidence>
<evidence type="ECO:0000256" key="1">
    <source>
        <dbReference type="ARBA" id="ARBA00001798"/>
    </source>
</evidence>
<evidence type="ECO:0000256" key="9">
    <source>
        <dbReference type="PROSITE-ProRule" id="PRU00176"/>
    </source>
</evidence>
<feature type="zinc finger region" description="C3H1-type" evidence="10">
    <location>
        <begin position="264"/>
        <end position="291"/>
    </location>
</feature>
<accession>A0A9P7KJS5</accession>
<keyword evidence="4 10" id="KW-0479">Metal-binding</keyword>
<dbReference type="InterPro" id="IPR035979">
    <property type="entry name" value="RBD_domain_sf"/>
</dbReference>
<feature type="domain" description="RING-type" evidence="12">
    <location>
        <begin position="942"/>
        <end position="993"/>
    </location>
</feature>
<dbReference type="Gene3D" id="1.20.120.1750">
    <property type="match status" value="1"/>
</dbReference>
<keyword evidence="6 10" id="KW-0863">Zinc-finger</keyword>
<dbReference type="SMART" id="SM00360">
    <property type="entry name" value="RRM"/>
    <property type="match status" value="1"/>
</dbReference>
<dbReference type="PANTHER" id="PTHR11685">
    <property type="entry name" value="RBR FAMILY RING FINGER AND IBR DOMAIN-CONTAINING"/>
    <property type="match status" value="1"/>
</dbReference>
<feature type="domain" description="C3H1-type" evidence="14">
    <location>
        <begin position="264"/>
        <end position="291"/>
    </location>
</feature>
<comment type="caution">
    <text evidence="16">The sequence shown here is derived from an EMBL/GenBank/DDBJ whole genome shotgun (WGS) entry which is preliminary data.</text>
</comment>